<keyword evidence="2" id="KW-1185">Reference proteome</keyword>
<dbReference type="Proteomes" id="UP000016932">
    <property type="component" value="Unassembled WGS sequence"/>
</dbReference>
<evidence type="ECO:0000313" key="1">
    <source>
        <dbReference type="EMBL" id="EME83645.1"/>
    </source>
</evidence>
<dbReference type="HOGENOM" id="CLU_1090404_0_0_1"/>
<accession>M2Z1E2</accession>
<dbReference type="RefSeq" id="XP_007926813.1">
    <property type="nucleotide sequence ID" value="XM_007928622.1"/>
</dbReference>
<name>M2Z1E2_PSEFD</name>
<reference evidence="1 2" key="1">
    <citation type="journal article" date="2012" name="PLoS Pathog.">
        <title>Diverse lifestyles and strategies of plant pathogenesis encoded in the genomes of eighteen Dothideomycetes fungi.</title>
        <authorList>
            <person name="Ohm R.A."/>
            <person name="Feau N."/>
            <person name="Henrissat B."/>
            <person name="Schoch C.L."/>
            <person name="Horwitz B.A."/>
            <person name="Barry K.W."/>
            <person name="Condon B.J."/>
            <person name="Copeland A.C."/>
            <person name="Dhillon B."/>
            <person name="Glaser F."/>
            <person name="Hesse C.N."/>
            <person name="Kosti I."/>
            <person name="LaButti K."/>
            <person name="Lindquist E.A."/>
            <person name="Lucas S."/>
            <person name="Salamov A.A."/>
            <person name="Bradshaw R.E."/>
            <person name="Ciuffetti L."/>
            <person name="Hamelin R.C."/>
            <person name="Kema G.H.J."/>
            <person name="Lawrence C."/>
            <person name="Scott J.A."/>
            <person name="Spatafora J.W."/>
            <person name="Turgeon B.G."/>
            <person name="de Wit P.J.G.M."/>
            <person name="Zhong S."/>
            <person name="Goodwin S.B."/>
            <person name="Grigoriev I.V."/>
        </authorList>
    </citation>
    <scope>NUCLEOTIDE SEQUENCE [LARGE SCALE GENOMIC DNA]</scope>
    <source>
        <strain evidence="1 2">CIRAD86</strain>
    </source>
</reference>
<sequence>MDMCCADCVSHPDLRVAVLLAFHTVLAAKHDTAFACRHELCFSRSTPSLSKLLQPAAGSSTVQFADSVSCRAYDFTTVLTGKLYQLRRHTTTALLGYQSVRLASMDETELDPIFHLRAYHLEQPQRRLRITLLVKPHYALQYPDVSSSPTNTTGLQGYFHKTGLDFILGAISKPDGTLIFQLYTKAEHTSLRSMKDGKLQRAEYEACLATKTLAVNNSRQSAKSSLTTSTAPPVIPLSTTQLFLNGLVYLAAEYS</sequence>
<dbReference type="VEuPathDB" id="FungiDB:MYCFIDRAFT_175073"/>
<protein>
    <submittedName>
        <fullName evidence="1">Uncharacterized protein</fullName>
    </submittedName>
</protein>
<evidence type="ECO:0000313" key="2">
    <source>
        <dbReference type="Proteomes" id="UP000016932"/>
    </source>
</evidence>
<dbReference type="KEGG" id="pfj:MYCFIDRAFT_175073"/>
<dbReference type="AlphaFoldDB" id="M2Z1E2"/>
<organism evidence="1 2">
    <name type="scientific">Pseudocercospora fijiensis (strain CIRAD86)</name>
    <name type="common">Black leaf streak disease fungus</name>
    <name type="synonym">Mycosphaerella fijiensis</name>
    <dbReference type="NCBI Taxonomy" id="383855"/>
    <lineage>
        <taxon>Eukaryota</taxon>
        <taxon>Fungi</taxon>
        <taxon>Dikarya</taxon>
        <taxon>Ascomycota</taxon>
        <taxon>Pezizomycotina</taxon>
        <taxon>Dothideomycetes</taxon>
        <taxon>Dothideomycetidae</taxon>
        <taxon>Mycosphaerellales</taxon>
        <taxon>Mycosphaerellaceae</taxon>
        <taxon>Pseudocercospora</taxon>
    </lineage>
</organism>
<gene>
    <name evidence="1" type="ORF">MYCFIDRAFT_175073</name>
</gene>
<dbReference type="GeneID" id="19333316"/>
<dbReference type="EMBL" id="KB446558">
    <property type="protein sequence ID" value="EME83645.1"/>
    <property type="molecule type" value="Genomic_DNA"/>
</dbReference>
<proteinExistence type="predicted"/>